<proteinExistence type="inferred from homology"/>
<dbReference type="InterPro" id="IPR037202">
    <property type="entry name" value="ESCRT_assembly_dom"/>
</dbReference>
<dbReference type="SUPFAM" id="SSF140111">
    <property type="entry name" value="Endosomal sorting complex assembly domain"/>
    <property type="match status" value="1"/>
</dbReference>
<evidence type="ECO:0000256" key="5">
    <source>
        <dbReference type="PROSITE-ProRule" id="PRU00642"/>
    </source>
</evidence>
<dbReference type="Gene3D" id="1.20.1440.200">
    <property type="match status" value="1"/>
</dbReference>
<gene>
    <name evidence="9" type="ORF">RMAR0315_LOCUS1079</name>
</gene>
<dbReference type="InterPro" id="IPR007143">
    <property type="entry name" value="Vps28"/>
</dbReference>
<accession>A0A7S0BEK2</accession>
<feature type="domain" description="VPS28 C-terminal" evidence="7">
    <location>
        <begin position="236"/>
        <end position="332"/>
    </location>
</feature>
<reference evidence="9" key="1">
    <citation type="submission" date="2021-01" db="EMBL/GenBank/DDBJ databases">
        <authorList>
            <person name="Corre E."/>
            <person name="Pelletier E."/>
            <person name="Niang G."/>
            <person name="Scheremetjew M."/>
            <person name="Finn R."/>
            <person name="Kale V."/>
            <person name="Holt S."/>
            <person name="Cochrane G."/>
            <person name="Meng A."/>
            <person name="Brown T."/>
            <person name="Cohen L."/>
        </authorList>
    </citation>
    <scope>NUCLEOTIDE SEQUENCE</scope>
    <source>
        <strain evidence="9">UTEX LB 2760</strain>
    </source>
</reference>
<feature type="compositionally biased region" description="Polar residues" evidence="6">
    <location>
        <begin position="33"/>
        <end position="57"/>
    </location>
</feature>
<evidence type="ECO:0000256" key="4">
    <source>
        <dbReference type="ARBA" id="ARBA00022927"/>
    </source>
</evidence>
<feature type="compositionally biased region" description="Basic and acidic residues" evidence="6">
    <location>
        <begin position="84"/>
        <end position="93"/>
    </location>
</feature>
<comment type="subcellular location">
    <subcellularLocation>
        <location evidence="1">Endosome</location>
    </subcellularLocation>
</comment>
<dbReference type="InterPro" id="IPR038358">
    <property type="entry name" value="VPS28_N_sf"/>
</dbReference>
<dbReference type="GO" id="GO:0043328">
    <property type="term" value="P:protein transport to vacuole involved in ubiquitin-dependent protein catabolic process via the multivesicular body sorting pathway"/>
    <property type="evidence" value="ECO:0007669"/>
    <property type="project" value="TreeGrafter"/>
</dbReference>
<dbReference type="PANTHER" id="PTHR12937">
    <property type="entry name" value="VACUOLAR PROTEIN SORTING 28, ISOFORM 2 VPS28"/>
    <property type="match status" value="1"/>
</dbReference>
<dbReference type="PANTHER" id="PTHR12937:SF0">
    <property type="entry name" value="VACUOLAR PROTEIN SORTING-ASSOCIATED PROTEIN 28 HOMOLOG"/>
    <property type="match status" value="1"/>
</dbReference>
<dbReference type="PROSITE" id="PS51310">
    <property type="entry name" value="VPS28_C"/>
    <property type="match status" value="1"/>
</dbReference>
<evidence type="ECO:0000256" key="1">
    <source>
        <dbReference type="ARBA" id="ARBA00004177"/>
    </source>
</evidence>
<organism evidence="9">
    <name type="scientific">Rhodosorus marinus</name>
    <dbReference type="NCBI Taxonomy" id="101924"/>
    <lineage>
        <taxon>Eukaryota</taxon>
        <taxon>Rhodophyta</taxon>
        <taxon>Stylonematophyceae</taxon>
        <taxon>Stylonematales</taxon>
        <taxon>Stylonemataceae</taxon>
        <taxon>Rhodosorus</taxon>
    </lineage>
</organism>
<dbReference type="GO" id="GO:0044877">
    <property type="term" value="F:protein-containing complex binding"/>
    <property type="evidence" value="ECO:0007669"/>
    <property type="project" value="TreeGrafter"/>
</dbReference>
<keyword evidence="2 5" id="KW-0813">Transport</keyword>
<dbReference type="PROSITE" id="PS51313">
    <property type="entry name" value="VPS28_N"/>
    <property type="match status" value="1"/>
</dbReference>
<dbReference type="InterPro" id="IPR037206">
    <property type="entry name" value="VPS28_C_sf"/>
</dbReference>
<evidence type="ECO:0000259" key="7">
    <source>
        <dbReference type="PROSITE" id="PS51310"/>
    </source>
</evidence>
<feature type="region of interest" description="Disordered" evidence="6">
    <location>
        <begin position="1"/>
        <end position="119"/>
    </location>
</feature>
<dbReference type="InterPro" id="IPR017898">
    <property type="entry name" value="VPS28_N"/>
</dbReference>
<evidence type="ECO:0000256" key="6">
    <source>
        <dbReference type="SAM" id="MobiDB-lite"/>
    </source>
</evidence>
<dbReference type="Gene3D" id="1.20.120.1130">
    <property type="match status" value="1"/>
</dbReference>
<dbReference type="GO" id="GO:0000813">
    <property type="term" value="C:ESCRT I complex"/>
    <property type="evidence" value="ECO:0007669"/>
    <property type="project" value="InterPro"/>
</dbReference>
<feature type="compositionally biased region" description="Polar residues" evidence="6">
    <location>
        <begin position="94"/>
        <end position="104"/>
    </location>
</feature>
<feature type="domain" description="VPS28 N-terminal" evidence="8">
    <location>
        <begin position="118"/>
        <end position="225"/>
    </location>
</feature>
<keyword evidence="4 5" id="KW-0653">Protein transport</keyword>
<dbReference type="AlphaFoldDB" id="A0A7S0BEK2"/>
<sequence>MNGSNGSSRDIYGGAKGNHGTPPRSGYPPPVHLSTSMPMNAQPTNRPAGRPSQQSSEGLWGEMYSTSDMPIEIPFPVGAPAQRRQSEPIDGEPRSNQPTPSSGFLNHIAYGGAPDSAGAQKATRLSKHVELYENHQMEKQYKDMADLFSIITAVEHLETAWRRNFIEDEDYESECWKLINRFKATKDVVKEFVPDIRRFIEEYNMGANSAITRLLETPIPGTVVFGEGAAVQRTQGESARVGKAVHCFISATDNLRLNFTAVDEVQPHLLDILEHLNKLSFLPPDFEGKVKLKAWLTKFSSMKASENLSDEDVRQLLFDLESSYSNFHRLLDEG</sequence>
<name>A0A7S0BEK2_9RHOD</name>
<evidence type="ECO:0000313" key="9">
    <source>
        <dbReference type="EMBL" id="CAD8391104.1"/>
    </source>
</evidence>
<dbReference type="InterPro" id="IPR017899">
    <property type="entry name" value="VPS28_C"/>
</dbReference>
<dbReference type="FunFam" id="1.20.120.1130:FF:000001">
    <property type="entry name" value="Vacuolar protein sorting-associated protein 28 homolog"/>
    <property type="match status" value="1"/>
</dbReference>
<dbReference type="SUPFAM" id="SSF140427">
    <property type="entry name" value="VPS28 C-terminal domain-like"/>
    <property type="match status" value="1"/>
</dbReference>
<keyword evidence="3" id="KW-0967">Endosome</keyword>
<dbReference type="Pfam" id="PF03997">
    <property type="entry name" value="VPS28"/>
    <property type="match status" value="1"/>
</dbReference>
<dbReference type="EMBL" id="HBEK01001920">
    <property type="protein sequence ID" value="CAD8391104.1"/>
    <property type="molecule type" value="Transcribed_RNA"/>
</dbReference>
<comment type="similarity">
    <text evidence="5">Belongs to the VPS28 family.</text>
</comment>
<evidence type="ECO:0000256" key="2">
    <source>
        <dbReference type="ARBA" id="ARBA00022448"/>
    </source>
</evidence>
<evidence type="ECO:0000259" key="8">
    <source>
        <dbReference type="PROSITE" id="PS51313"/>
    </source>
</evidence>
<evidence type="ECO:0008006" key="10">
    <source>
        <dbReference type="Google" id="ProtNLM"/>
    </source>
</evidence>
<evidence type="ECO:0000256" key="3">
    <source>
        <dbReference type="ARBA" id="ARBA00022753"/>
    </source>
</evidence>
<protein>
    <recommendedName>
        <fullName evidence="10">Vacuolar protein sorting-associated protein 28 homolog</fullName>
    </recommendedName>
</protein>